<evidence type="ECO:0000313" key="3">
    <source>
        <dbReference type="Proteomes" id="UP000588017"/>
    </source>
</evidence>
<dbReference type="InterPro" id="IPR000182">
    <property type="entry name" value="GNAT_dom"/>
</dbReference>
<keyword evidence="3" id="KW-1185">Reference proteome</keyword>
<dbReference type="PROSITE" id="PS51186">
    <property type="entry name" value="GNAT"/>
    <property type="match status" value="2"/>
</dbReference>
<dbReference type="GO" id="GO:0008999">
    <property type="term" value="F:protein-N-terminal-alanine acetyltransferase activity"/>
    <property type="evidence" value="ECO:0007669"/>
    <property type="project" value="TreeGrafter"/>
</dbReference>
<proteinExistence type="predicted"/>
<dbReference type="PANTHER" id="PTHR43441">
    <property type="entry name" value="RIBOSOMAL-PROTEIN-SERINE ACETYLTRANSFERASE"/>
    <property type="match status" value="1"/>
</dbReference>
<gene>
    <name evidence="2" type="ORF">HNQ73_001329</name>
</gene>
<reference evidence="2 3" key="1">
    <citation type="submission" date="2020-08" db="EMBL/GenBank/DDBJ databases">
        <title>Genomic Encyclopedia of Type Strains, Phase IV (KMG-IV): sequencing the most valuable type-strain genomes for metagenomic binning, comparative biology and taxonomic classification.</title>
        <authorList>
            <person name="Goeker M."/>
        </authorList>
    </citation>
    <scope>NUCLEOTIDE SEQUENCE [LARGE SCALE GENOMIC DNA]</scope>
    <source>
        <strain evidence="2 3">DSM 101465</strain>
    </source>
</reference>
<dbReference type="PANTHER" id="PTHR43441:SF2">
    <property type="entry name" value="FAMILY ACETYLTRANSFERASE, PUTATIVE (AFU_ORTHOLOGUE AFUA_7G00850)-RELATED"/>
    <property type="match status" value="1"/>
</dbReference>
<feature type="domain" description="N-acetyltransferase" evidence="1">
    <location>
        <begin position="226"/>
        <end position="373"/>
    </location>
</feature>
<dbReference type="SUPFAM" id="SSF55729">
    <property type="entry name" value="Acyl-CoA N-acyltransferases (Nat)"/>
    <property type="match status" value="2"/>
</dbReference>
<feature type="domain" description="N-acetyltransferase" evidence="1">
    <location>
        <begin position="23"/>
        <end position="179"/>
    </location>
</feature>
<dbReference type="RefSeq" id="WP_183333539.1">
    <property type="nucleotide sequence ID" value="NZ_BMHX01000003.1"/>
</dbReference>
<dbReference type="FunFam" id="3.40.630.30:FF:000047">
    <property type="entry name" value="Acetyltransferase, GNAT family"/>
    <property type="match status" value="1"/>
</dbReference>
<evidence type="ECO:0000313" key="2">
    <source>
        <dbReference type="EMBL" id="MBB6167706.1"/>
    </source>
</evidence>
<organism evidence="2 3">
    <name type="scientific">Chelatococcus composti</name>
    <dbReference type="NCBI Taxonomy" id="1743235"/>
    <lineage>
        <taxon>Bacteria</taxon>
        <taxon>Pseudomonadati</taxon>
        <taxon>Pseudomonadota</taxon>
        <taxon>Alphaproteobacteria</taxon>
        <taxon>Hyphomicrobiales</taxon>
        <taxon>Chelatococcaceae</taxon>
        <taxon>Chelatococcus</taxon>
    </lineage>
</organism>
<sequence length="387" mass="42862">MNAPVVGPARGLPVRREHVGQTVVVAPLDARRHAGDLWAAFAGHDSLWDYMSYGPFADEKAFALWLGGREELSDPFYFTVIDRGTGRAVGLVTLMEVRPAHGVVEVGHIVFSPALQRTRAATEAIFLLGRHVFEDLGYRRFEWKCNALNAASRRAALRFGFSFEGVFRQHMIVKGRNRDTAWFSMLDSEWPVRKRAFEAWLAPENFDAGGRQRVSLSAYNALTLPSGLRRASLADRAALEALQAASYARNREILGVEPIPLLWDYGTVLATNEVWLLEEEGRLDGALILEPRQDDLLIESIAVAPHAQGRGIGNRLLEAALARAAALKRPVARLYTGAPLKRNIAWYGRKGFAIEREDVRPDRTVIHMARSITAPVEGAASTTTTSI</sequence>
<dbReference type="Gene3D" id="3.40.630.30">
    <property type="match status" value="2"/>
</dbReference>
<dbReference type="CDD" id="cd04301">
    <property type="entry name" value="NAT_SF"/>
    <property type="match status" value="1"/>
</dbReference>
<evidence type="ECO:0000259" key="1">
    <source>
        <dbReference type="PROSITE" id="PS51186"/>
    </source>
</evidence>
<dbReference type="Proteomes" id="UP000588017">
    <property type="component" value="Unassembled WGS sequence"/>
</dbReference>
<dbReference type="InterPro" id="IPR016181">
    <property type="entry name" value="Acyl_CoA_acyltransferase"/>
</dbReference>
<accession>A0A841KCH9</accession>
<dbReference type="GO" id="GO:1990189">
    <property type="term" value="F:protein N-terminal-serine acetyltransferase activity"/>
    <property type="evidence" value="ECO:0007669"/>
    <property type="project" value="TreeGrafter"/>
</dbReference>
<dbReference type="AlphaFoldDB" id="A0A841KCH9"/>
<name>A0A841KCH9_9HYPH</name>
<dbReference type="Pfam" id="PF13508">
    <property type="entry name" value="Acetyltransf_7"/>
    <property type="match status" value="1"/>
</dbReference>
<dbReference type="EMBL" id="JACHEH010000003">
    <property type="protein sequence ID" value="MBB6167706.1"/>
    <property type="molecule type" value="Genomic_DNA"/>
</dbReference>
<comment type="caution">
    <text evidence="2">The sequence shown here is derived from an EMBL/GenBank/DDBJ whole genome shotgun (WGS) entry which is preliminary data.</text>
</comment>
<keyword evidence="2" id="KW-0808">Transferase</keyword>
<dbReference type="Pfam" id="PF13302">
    <property type="entry name" value="Acetyltransf_3"/>
    <property type="match status" value="1"/>
</dbReference>
<dbReference type="InterPro" id="IPR051908">
    <property type="entry name" value="Ribosomal_N-acetyltransferase"/>
</dbReference>
<protein>
    <submittedName>
        <fullName evidence="2">RimJ/RimL family protein N-acetyltransferase</fullName>
    </submittedName>
</protein>